<keyword evidence="2" id="KW-1185">Reference proteome</keyword>
<proteinExistence type="predicted"/>
<sequence length="58" mass="6190">MGYMTRMAGKLVAKRVLDTKKQIGKAMPPNDSLSGARAGAQRGVSWLGKILNAFMGIP</sequence>
<dbReference type="EMBL" id="AGVO01000080">
    <property type="protein sequence ID" value="EHI50663.1"/>
    <property type="molecule type" value="Genomic_DNA"/>
</dbReference>
<organism evidence="1 2">
    <name type="scientific">Aeromonas salmonicida subsp. salmonicida 01-B526</name>
    <dbReference type="NCBI Taxonomy" id="1076135"/>
    <lineage>
        <taxon>Bacteria</taxon>
        <taxon>Pseudomonadati</taxon>
        <taxon>Pseudomonadota</taxon>
        <taxon>Gammaproteobacteria</taxon>
        <taxon>Aeromonadales</taxon>
        <taxon>Aeromonadaceae</taxon>
        <taxon>Aeromonas</taxon>
    </lineage>
</organism>
<dbReference type="Proteomes" id="UP000006428">
    <property type="component" value="Unassembled WGS sequence"/>
</dbReference>
<reference evidence="1 2" key="1">
    <citation type="journal article" date="2012" name="Front. Microbiol.">
        <title>Draft Genome Sequence of the Virulent Strain 01-B526 of the Fish Pathogen Aeromonas salmonicida.</title>
        <authorList>
            <person name="Charette S.J."/>
            <person name="Brochu F."/>
            <person name="Boyle B."/>
            <person name="Filion G."/>
            <person name="Tanaka K.H."/>
            <person name="Derome N."/>
        </authorList>
    </citation>
    <scope>NUCLEOTIDE SEQUENCE [LARGE SCALE GENOMIC DNA]</scope>
    <source>
        <strain evidence="1 2">01-B526</strain>
    </source>
</reference>
<protein>
    <submittedName>
        <fullName evidence="1">Uncharacterized protein</fullName>
    </submittedName>
</protein>
<comment type="caution">
    <text evidence="1">The sequence shown here is derived from an EMBL/GenBank/DDBJ whole genome shotgun (WGS) entry which is preliminary data.</text>
</comment>
<evidence type="ECO:0000313" key="2">
    <source>
        <dbReference type="Proteomes" id="UP000006428"/>
    </source>
</evidence>
<accession>A0ABN0DV65</accession>
<evidence type="ECO:0000313" key="1">
    <source>
        <dbReference type="EMBL" id="EHI50663.1"/>
    </source>
</evidence>
<gene>
    <name evidence="1" type="ORF">IYQ_20600</name>
</gene>
<name>A0ABN0DV65_AERSS</name>